<comment type="subunit">
    <text evidence="7 8">Homodimer.</text>
</comment>
<proteinExistence type="inferred from homology"/>
<feature type="binding site" evidence="7">
    <location>
        <position position="209"/>
    </location>
    <ligand>
        <name>substrate</name>
    </ligand>
</feature>
<keyword evidence="4 7" id="KW-0963">Cytoplasm</keyword>
<name>A0ABU7V1P8_9GAMM</name>
<dbReference type="InterPro" id="IPR020861">
    <property type="entry name" value="Triosephosphate_isomerase_AS"/>
</dbReference>
<feature type="active site" description="Electrophile" evidence="7">
    <location>
        <position position="93"/>
    </location>
</feature>
<dbReference type="Proteomes" id="UP001356170">
    <property type="component" value="Unassembled WGS sequence"/>
</dbReference>
<gene>
    <name evidence="7 9" type="primary">tpiA</name>
    <name evidence="9" type="ORF">V3390_07935</name>
</gene>
<comment type="similarity">
    <text evidence="2 7 8">Belongs to the triosephosphate isomerase family.</text>
</comment>
<evidence type="ECO:0000256" key="8">
    <source>
        <dbReference type="RuleBase" id="RU363013"/>
    </source>
</evidence>
<reference evidence="9 10" key="1">
    <citation type="submission" date="2024-01" db="EMBL/GenBank/DDBJ databases">
        <title>Novel species of the genus Luteimonas isolated from rivers.</title>
        <authorList>
            <person name="Lu H."/>
        </authorList>
    </citation>
    <scope>NUCLEOTIDE SEQUENCE [LARGE SCALE GENOMIC DNA]</scope>
    <source>
        <strain evidence="9 10">FXH3W</strain>
    </source>
</reference>
<feature type="binding site" evidence="7">
    <location>
        <begin position="10"/>
        <end position="12"/>
    </location>
    <ligand>
        <name>substrate</name>
    </ligand>
</feature>
<evidence type="ECO:0000313" key="9">
    <source>
        <dbReference type="EMBL" id="MEF2156153.1"/>
    </source>
</evidence>
<comment type="catalytic activity">
    <reaction evidence="7 8">
        <text>D-glyceraldehyde 3-phosphate = dihydroxyacetone phosphate</text>
        <dbReference type="Rhea" id="RHEA:18585"/>
        <dbReference type="ChEBI" id="CHEBI:57642"/>
        <dbReference type="ChEBI" id="CHEBI:59776"/>
        <dbReference type="EC" id="5.3.1.1"/>
    </reaction>
</comment>
<dbReference type="Pfam" id="PF00121">
    <property type="entry name" value="TIM"/>
    <property type="match status" value="1"/>
</dbReference>
<dbReference type="Gene3D" id="3.20.20.70">
    <property type="entry name" value="Aldolase class I"/>
    <property type="match status" value="1"/>
</dbReference>
<evidence type="ECO:0000256" key="6">
    <source>
        <dbReference type="ARBA" id="ARBA00023235"/>
    </source>
</evidence>
<evidence type="ECO:0000313" key="10">
    <source>
        <dbReference type="Proteomes" id="UP001356170"/>
    </source>
</evidence>
<organism evidence="9 10">
    <name type="scientific">Aquilutibacter rugosus</name>
    <dbReference type="NCBI Taxonomy" id="3115820"/>
    <lineage>
        <taxon>Bacteria</taxon>
        <taxon>Pseudomonadati</taxon>
        <taxon>Pseudomonadota</taxon>
        <taxon>Gammaproteobacteria</taxon>
        <taxon>Lysobacterales</taxon>
        <taxon>Lysobacteraceae</taxon>
        <taxon>Aquilutibacter</taxon>
    </lineage>
</organism>
<comment type="pathway">
    <text evidence="7 8">Carbohydrate biosynthesis; gluconeogenesis.</text>
</comment>
<dbReference type="HAMAP" id="MF_00147_B">
    <property type="entry name" value="TIM_B"/>
    <property type="match status" value="1"/>
</dbReference>
<dbReference type="PROSITE" id="PS51440">
    <property type="entry name" value="TIM_2"/>
    <property type="match status" value="1"/>
</dbReference>
<comment type="pathway">
    <text evidence="1">Carbohydrate metabolism; erythritol degradation.</text>
</comment>
<comment type="pathway">
    <text evidence="7 8">Carbohydrate degradation; glycolysis; D-glyceraldehyde 3-phosphate from glycerone phosphate: step 1/1.</text>
</comment>
<dbReference type="PANTHER" id="PTHR21139:SF42">
    <property type="entry name" value="TRIOSEPHOSPHATE ISOMERASE"/>
    <property type="match status" value="1"/>
</dbReference>
<dbReference type="RefSeq" id="WP_331688771.1">
    <property type="nucleotide sequence ID" value="NZ_JAZHBN010000001.1"/>
</dbReference>
<protein>
    <recommendedName>
        <fullName evidence="7 8">Triosephosphate isomerase</fullName>
        <shortName evidence="7">TIM</shortName>
        <shortName evidence="7">TPI</shortName>
        <ecNumber evidence="7 8">5.3.1.1</ecNumber>
    </recommendedName>
    <alternativeName>
        <fullName evidence="7">Triose-phosphate isomerase</fullName>
    </alternativeName>
</protein>
<dbReference type="InterPro" id="IPR022896">
    <property type="entry name" value="TrioseP_Isoase_bac/euk"/>
</dbReference>
<comment type="function">
    <text evidence="7">Involved in the gluconeogenesis. Catalyzes stereospecifically the conversion of dihydroxyacetone phosphate (DHAP) to D-glyceraldehyde-3-phosphate (G3P).</text>
</comment>
<dbReference type="InterPro" id="IPR013785">
    <property type="entry name" value="Aldolase_TIM"/>
</dbReference>
<feature type="active site" description="Proton acceptor" evidence="7">
    <location>
        <position position="164"/>
    </location>
</feature>
<keyword evidence="10" id="KW-1185">Reference proteome</keyword>
<feature type="binding site" evidence="7">
    <location>
        <position position="170"/>
    </location>
    <ligand>
        <name>substrate</name>
    </ligand>
</feature>
<dbReference type="CDD" id="cd00311">
    <property type="entry name" value="TIM"/>
    <property type="match status" value="1"/>
</dbReference>
<keyword evidence="6 7" id="KW-0413">Isomerase</keyword>
<keyword evidence="3 7" id="KW-0312">Gluconeogenesis</keyword>
<evidence type="ECO:0000256" key="7">
    <source>
        <dbReference type="HAMAP-Rule" id="MF_00147"/>
    </source>
</evidence>
<feature type="binding site" evidence="7">
    <location>
        <begin position="230"/>
        <end position="231"/>
    </location>
    <ligand>
        <name>substrate</name>
    </ligand>
</feature>
<keyword evidence="5 7" id="KW-0324">Glycolysis</keyword>
<dbReference type="PANTHER" id="PTHR21139">
    <property type="entry name" value="TRIOSEPHOSPHATE ISOMERASE"/>
    <property type="match status" value="1"/>
</dbReference>
<comment type="subcellular location">
    <subcellularLocation>
        <location evidence="7 8">Cytoplasm</location>
    </subcellularLocation>
</comment>
<comment type="caution">
    <text evidence="9">The sequence shown here is derived from an EMBL/GenBank/DDBJ whole genome shotgun (WGS) entry which is preliminary data.</text>
</comment>
<evidence type="ECO:0000256" key="2">
    <source>
        <dbReference type="ARBA" id="ARBA00007422"/>
    </source>
</evidence>
<evidence type="ECO:0000256" key="5">
    <source>
        <dbReference type="ARBA" id="ARBA00023152"/>
    </source>
</evidence>
<dbReference type="InterPro" id="IPR000652">
    <property type="entry name" value="Triosephosphate_isomerase"/>
</dbReference>
<evidence type="ECO:0000256" key="3">
    <source>
        <dbReference type="ARBA" id="ARBA00022432"/>
    </source>
</evidence>
<dbReference type="SUPFAM" id="SSF51351">
    <property type="entry name" value="Triosephosphate isomerase (TIM)"/>
    <property type="match status" value="1"/>
</dbReference>
<dbReference type="NCBIfam" id="TIGR00419">
    <property type="entry name" value="tim"/>
    <property type="match status" value="1"/>
</dbReference>
<dbReference type="EC" id="5.3.1.1" evidence="7 8"/>
<dbReference type="InterPro" id="IPR035990">
    <property type="entry name" value="TIM_sf"/>
</dbReference>
<sequence>MSRRKVVGGNWKLNGSRQFAQDLIRAIDAVDTGDVVRIVFPPIPYLAEAIDTGATHVAFGAQDVSSRDSGAYTGEVSAAMLKDIGAGYVLVGHSERRQYHGESSGLVAKKAKVAIDAGLTPIVCVGESLKEREEGQTFWRLQEQLAPVQALGAEYLAKLMIAYEPVWAIGTGKTATKEEAQEVHRAIRSEIAAIDAKIADSMPIIYGGSCKPDNAPELFSQPDIDGGLIGGASLDADQFNAIAQSFGQD</sequence>
<evidence type="ECO:0000256" key="4">
    <source>
        <dbReference type="ARBA" id="ARBA00022490"/>
    </source>
</evidence>
<accession>A0ABU7V1P8</accession>
<evidence type="ECO:0000256" key="1">
    <source>
        <dbReference type="ARBA" id="ARBA00004939"/>
    </source>
</evidence>
<dbReference type="GO" id="GO:0004807">
    <property type="term" value="F:triose-phosphate isomerase activity"/>
    <property type="evidence" value="ECO:0007669"/>
    <property type="project" value="UniProtKB-EC"/>
</dbReference>
<dbReference type="PROSITE" id="PS00171">
    <property type="entry name" value="TIM_1"/>
    <property type="match status" value="1"/>
</dbReference>
<dbReference type="EMBL" id="JAZHBO010000002">
    <property type="protein sequence ID" value="MEF2156153.1"/>
    <property type="molecule type" value="Genomic_DNA"/>
</dbReference>